<dbReference type="InterPro" id="IPR035897">
    <property type="entry name" value="Toll_tir_struct_dom_sf"/>
</dbReference>
<feature type="region of interest" description="Disordered" evidence="1">
    <location>
        <begin position="2054"/>
        <end position="2086"/>
    </location>
</feature>
<dbReference type="SUPFAM" id="SSF52200">
    <property type="entry name" value="Toll/Interleukin receptor TIR domain"/>
    <property type="match status" value="1"/>
</dbReference>
<gene>
    <name evidence="3" type="ORF">ElyMa_003187800</name>
</gene>
<protein>
    <recommendedName>
        <fullName evidence="2">TIR domain-containing protein</fullName>
    </recommendedName>
</protein>
<evidence type="ECO:0000313" key="4">
    <source>
        <dbReference type="Proteomes" id="UP000762676"/>
    </source>
</evidence>
<feature type="region of interest" description="Disordered" evidence="1">
    <location>
        <begin position="1"/>
        <end position="30"/>
    </location>
</feature>
<dbReference type="InterPro" id="IPR000157">
    <property type="entry name" value="TIR_dom"/>
</dbReference>
<name>A0AAV4J463_9GAST</name>
<feature type="domain" description="TIR" evidence="2">
    <location>
        <begin position="211"/>
        <end position="360"/>
    </location>
</feature>
<reference evidence="3 4" key="1">
    <citation type="journal article" date="2021" name="Elife">
        <title>Chloroplast acquisition without the gene transfer in kleptoplastic sea slugs, Plakobranchus ocellatus.</title>
        <authorList>
            <person name="Maeda T."/>
            <person name="Takahashi S."/>
            <person name="Yoshida T."/>
            <person name="Shimamura S."/>
            <person name="Takaki Y."/>
            <person name="Nagai Y."/>
            <person name="Toyoda A."/>
            <person name="Suzuki Y."/>
            <person name="Arimoto A."/>
            <person name="Ishii H."/>
            <person name="Satoh N."/>
            <person name="Nishiyama T."/>
            <person name="Hasebe M."/>
            <person name="Maruyama T."/>
            <person name="Minagawa J."/>
            <person name="Obokata J."/>
            <person name="Shigenobu S."/>
        </authorList>
    </citation>
    <scope>NUCLEOTIDE SEQUENCE [LARGE SCALE GENOMIC DNA]</scope>
</reference>
<evidence type="ECO:0000256" key="1">
    <source>
        <dbReference type="SAM" id="MobiDB-lite"/>
    </source>
</evidence>
<feature type="compositionally biased region" description="Acidic residues" evidence="1">
    <location>
        <begin position="2058"/>
        <end position="2069"/>
    </location>
</feature>
<dbReference type="Proteomes" id="UP000762676">
    <property type="component" value="Unassembled WGS sequence"/>
</dbReference>
<feature type="compositionally biased region" description="Low complexity" evidence="1">
    <location>
        <begin position="15"/>
        <end position="30"/>
    </location>
</feature>
<feature type="compositionally biased region" description="Basic and acidic residues" evidence="1">
    <location>
        <begin position="2387"/>
        <end position="2396"/>
    </location>
</feature>
<proteinExistence type="predicted"/>
<evidence type="ECO:0000313" key="3">
    <source>
        <dbReference type="EMBL" id="GFS15456.1"/>
    </source>
</evidence>
<feature type="compositionally biased region" description="Polar residues" evidence="1">
    <location>
        <begin position="2070"/>
        <end position="2086"/>
    </location>
</feature>
<keyword evidence="4" id="KW-1185">Reference proteome</keyword>
<sequence length="2528" mass="285987">MVLWAQGKSETYPDTLGHGSTTSGSTPLGNLRQSGIGDGDWLDRWYPPQVALNIKPLETRVDCVAEKSRWGPAKRPEKLGKCQTKLRHSLPGTPKSSCSEGISDQRVYSITSDHHFYSDTYLPTEHTRSTEEGVKNLSILNKIAKHILTLDTKRNERKRPLKSNVFEPTQEKPTVARDPTLPSPRNVEGALASPFYDPDFWVPRRPLAPNRVYHFHVIYNHAQCSLGRSYDTDLALRVTSSLVEKLELRGYVNGYYHDRDRRSHHSLAAEMERVITGSSLTILLLTPGFVRDCLDRYLQIEAFRKLLTDQNSSNNQLVIMGVGVTEASLPLILGRHEVLFFKENDWETDHPAWAKLDSVLLGNFRKKHRVDSPRRLASTVETQQRVKDFHKNGFHEVYDRFSGLDCGISHNQSAEIPLNIPEYTCKQEKAAEPRQILQHDGNRKEGKQTELRKQYISVPLHQDLTKNSVLRQPKATKGAVSTGEEMVETCKRGDKYTIQFHSSALKPHLIQDHKAPLHSGKMETTSPSGKYFRLTEHLLLTDDLHDMGHGHVAWDPGGKWSSTARMPLFHQSNRLVGNASQDLRFGSENGDEYEHNSDDGSDVTLLDNSFDSTRTEKHDRDFNHHRLETFREPSVYKQHLDDTLENIYFPRQFQQPGPEEHIEFENSENSMFEDNFLDNTNDSVHTLDSLELDDMRKRYGFEKFRYDEFEYESLNDTFDSEHTLNSEELHDMRRRYGFEDTEIITPRTESSVCSLDTVELEEVRERYGFEKNDLIDVQNACNKIDLFDNTDLKPLQFLETPSDYIIEDETYNDTSGKRVISRSLTRNKDDHSNNFHPGMEILMQEMHVVNGLAPEDTRYDTRYQWQSRPFRAKKEHFELSTRGQQLQDRVLQIEQNKHPEINPFVSTTPTIEELWAKWVDPPPTVTDAFKLDVCIEQTPFEFANSHEKSNAKNYIDSFCVSDVKRTNQESQQVPSLCSIAYKAVPNQCENILSSGVTQQWPSQIEACTVNTISKQAGELHLQETTAPNSIDNQIDFPSDLSKTPNVHDENDLGCIKLNSIPSDLAISPGEYEPINDRGGGGTPKDQEKIAHSNQVTYLKMCEESTISSALVTGPLSDQGNTSHTNYQKVAIDPKCRASRDEDNQKWSLSFNQKCAVLIDEVDVALSKREKVVSCNPDAVNLQDREDNFINTDQLNETLEQEILTTQGSEQLNAVNIEVQFKEHQDTSCDLAEELDLSTNHTQTCKSITDALVVTCETLTEETVRNDKAFKDLLKEPRVEKNNKLNTEGKEMQHTVKTDSHGLECLTASQSCGNPLGKVTKTKITEQEQNCVYQDFTSISLEVCDKSNVASEHKEYIEEMKNTKGGISQDRTSDDNHTDVFLVNELHSSLSKVFYAEDEIEKNIIAQILAENMNSREHKHQNESYKQQDFEESNYITEEIETEHQKVQACKAIPESKNSHPSPTDITSHEDGKSPQLNVAALNVAHEILTHMLMAKTTPKNKDEVAPREQIGSVIAKTSMSPLGCDKRHLEINLETQKSVTTDFVDSDRLPKTDSSTVELHVEEQHRISRFNLGRVSDDYGDRGRKLSIDEEKKDLCLSSWSKDEESTVCICDIGSSKGNLYEHTSSIEGACTASFSSESLVALEQQENQSSQSQAKEAYIHSELLHEEDKILDFYNSTRTPGHGDKQKEIPKYETKKCGQKIDIKACTGTETSSLDDQFETLNKSDLCGGTVLKSEKEIFSFYPAELRQDFSSNEIINPPLVYNMSNVDHIYTISRNIVASVMASSLNHLRMTIPKGPSEDVDPSLIGIENEIASDSIPVYEWHDLSESMSDICLSKSITEQIVHQEDISTTLVCTIENNEYGHLRLEFDAENSFSEMQFRQASSPRSCHDKESFPAIVPGAYEISTSLQAEETNSRPLLIGDLHCKDSPRTICESRNSDHSDGYLQEGLLIAEPKSINVEKETFTTNTNAKAEENHNVGSLSPRYHHYNEGDSGYFDPCDSIPSREESEINFDHRAASLQMPENRDEYIRRENRQKIETTNANPRIAEEKELRDIQGEEGTDNIEDDSFNTFDASTQPVNAPQNDFTDVNFLSSSDRNPGIDDAIEVAADDSSKELDSQQQDISSRVAESFYFREKVVCTQEDMLSQDNQAEFRNASAGCSLHSDLDFQLSGLSQDTKREKPKADSGQNAIEITWEDDSTQNTGAGMLLCEKHNDTDKEMKLSVCSQETYIKVLQDGLNQNAHRSIQQLHLNEETSYIDVDCKDLHSNTASNTDEHRVGVTQDAMRGQAQTDISYLSNLDLQPSVFGQYLNQYAQHRHCDQNTKINEPFTDLRDEPFSDIHVVGVNHGVHTTLEQACYRIDDNTHLELYGLNHSPRMDSQTTNTRPGDDDGETGHIRFSTNERLALAQLSTEFLSPRLPSPRMTARMTPRSRSNFERLRAMHRQLHGLSAEGLQLGDTSAARPSREGHGSESDDGVSSTEVDRGATAEQAEGGGSREQTQESSCSWLLGIYKGVCHTIAKPDMPYMG</sequence>
<dbReference type="Gene3D" id="3.40.50.10140">
    <property type="entry name" value="Toll/interleukin-1 receptor homology (TIR) domain"/>
    <property type="match status" value="1"/>
</dbReference>
<feature type="region of interest" description="Disordered" evidence="1">
    <location>
        <begin position="1452"/>
        <end position="1472"/>
    </location>
</feature>
<organism evidence="3 4">
    <name type="scientific">Elysia marginata</name>
    <dbReference type="NCBI Taxonomy" id="1093978"/>
    <lineage>
        <taxon>Eukaryota</taxon>
        <taxon>Metazoa</taxon>
        <taxon>Spiralia</taxon>
        <taxon>Lophotrochozoa</taxon>
        <taxon>Mollusca</taxon>
        <taxon>Gastropoda</taxon>
        <taxon>Heterobranchia</taxon>
        <taxon>Euthyneura</taxon>
        <taxon>Panpulmonata</taxon>
        <taxon>Sacoglossa</taxon>
        <taxon>Placobranchoidea</taxon>
        <taxon>Plakobranchidae</taxon>
        <taxon>Elysia</taxon>
    </lineage>
</organism>
<feature type="region of interest" description="Disordered" evidence="1">
    <location>
        <begin position="584"/>
        <end position="607"/>
    </location>
</feature>
<dbReference type="EMBL" id="BMAT01006587">
    <property type="protein sequence ID" value="GFS15456.1"/>
    <property type="molecule type" value="Genomic_DNA"/>
</dbReference>
<comment type="caution">
    <text evidence="3">The sequence shown here is derived from an EMBL/GenBank/DDBJ whole genome shotgun (WGS) entry which is preliminary data.</text>
</comment>
<feature type="region of interest" description="Disordered" evidence="1">
    <location>
        <begin position="2374"/>
        <end position="2396"/>
    </location>
</feature>
<feature type="region of interest" description="Disordered" evidence="1">
    <location>
        <begin position="165"/>
        <end position="184"/>
    </location>
</feature>
<feature type="region of interest" description="Disordered" evidence="1">
    <location>
        <begin position="2449"/>
        <end position="2502"/>
    </location>
</feature>
<dbReference type="PROSITE" id="PS50104">
    <property type="entry name" value="TIR"/>
    <property type="match status" value="1"/>
</dbReference>
<dbReference type="GO" id="GO:0007165">
    <property type="term" value="P:signal transduction"/>
    <property type="evidence" value="ECO:0007669"/>
    <property type="project" value="InterPro"/>
</dbReference>
<evidence type="ECO:0000259" key="2">
    <source>
        <dbReference type="PROSITE" id="PS50104"/>
    </source>
</evidence>
<accession>A0AAV4J463</accession>